<keyword evidence="8" id="KW-0503">Monooxygenase</keyword>
<evidence type="ECO:0000256" key="8">
    <source>
        <dbReference type="ARBA" id="ARBA00023033"/>
    </source>
</evidence>
<dbReference type="Proteomes" id="UP001179952">
    <property type="component" value="Unassembled WGS sequence"/>
</dbReference>
<evidence type="ECO:0000256" key="1">
    <source>
        <dbReference type="ARBA" id="ARBA00001971"/>
    </source>
</evidence>
<dbReference type="GO" id="GO:0016020">
    <property type="term" value="C:membrane"/>
    <property type="evidence" value="ECO:0007669"/>
    <property type="project" value="UniProtKB-SubCell"/>
</dbReference>
<keyword evidence="6" id="KW-0560">Oxidoreductase</keyword>
<keyword evidence="4" id="KW-0349">Heme</keyword>
<dbReference type="GO" id="GO:0020037">
    <property type="term" value="F:heme binding"/>
    <property type="evidence" value="ECO:0007669"/>
    <property type="project" value="InterPro"/>
</dbReference>
<keyword evidence="9" id="KW-0472">Membrane</keyword>
<proteinExistence type="inferred from homology"/>
<keyword evidence="7" id="KW-0408">Iron</keyword>
<reference evidence="10" key="2">
    <citation type="submission" date="2023-06" db="EMBL/GenBank/DDBJ databases">
        <authorList>
            <person name="Ma L."/>
            <person name="Liu K.-W."/>
            <person name="Li Z."/>
            <person name="Hsiao Y.-Y."/>
            <person name="Qi Y."/>
            <person name="Fu T."/>
            <person name="Tang G."/>
            <person name="Zhang D."/>
            <person name="Sun W.-H."/>
            <person name="Liu D.-K."/>
            <person name="Li Y."/>
            <person name="Chen G.-Z."/>
            <person name="Liu X.-D."/>
            <person name="Liao X.-Y."/>
            <person name="Jiang Y.-T."/>
            <person name="Yu X."/>
            <person name="Hao Y."/>
            <person name="Huang J."/>
            <person name="Zhao X.-W."/>
            <person name="Ke S."/>
            <person name="Chen Y.-Y."/>
            <person name="Wu W.-L."/>
            <person name="Hsu J.-L."/>
            <person name="Lin Y.-F."/>
            <person name="Huang M.-D."/>
            <person name="Li C.-Y."/>
            <person name="Huang L."/>
            <person name="Wang Z.-W."/>
            <person name="Zhao X."/>
            <person name="Zhong W.-Y."/>
            <person name="Peng D.-H."/>
            <person name="Ahmad S."/>
            <person name="Lan S."/>
            <person name="Zhang J.-S."/>
            <person name="Tsai W.-C."/>
            <person name="Van De Peer Y."/>
            <person name="Liu Z.-J."/>
        </authorList>
    </citation>
    <scope>NUCLEOTIDE SEQUENCE</scope>
    <source>
        <strain evidence="10">SCP</strain>
        <tissue evidence="10">Leaves</tissue>
    </source>
</reference>
<evidence type="ECO:0000256" key="4">
    <source>
        <dbReference type="ARBA" id="ARBA00022617"/>
    </source>
</evidence>
<evidence type="ECO:0000313" key="11">
    <source>
        <dbReference type="Proteomes" id="UP001179952"/>
    </source>
</evidence>
<comment type="subcellular location">
    <subcellularLocation>
        <location evidence="2">Membrane</location>
    </subcellularLocation>
</comment>
<evidence type="ECO:0000256" key="9">
    <source>
        <dbReference type="ARBA" id="ARBA00023136"/>
    </source>
</evidence>
<dbReference type="SUPFAM" id="SSF48264">
    <property type="entry name" value="Cytochrome P450"/>
    <property type="match status" value="1"/>
</dbReference>
<evidence type="ECO:0000256" key="2">
    <source>
        <dbReference type="ARBA" id="ARBA00004370"/>
    </source>
</evidence>
<dbReference type="InterPro" id="IPR036396">
    <property type="entry name" value="Cyt_P450_sf"/>
</dbReference>
<dbReference type="AlphaFoldDB" id="A0AAV9BJ22"/>
<comment type="caution">
    <text evidence="10">The sequence shown here is derived from an EMBL/GenBank/DDBJ whole genome shotgun (WGS) entry which is preliminary data.</text>
</comment>
<keyword evidence="11" id="KW-1185">Reference proteome</keyword>
<dbReference type="EMBL" id="JAUJYN010000003">
    <property type="protein sequence ID" value="KAK1276407.1"/>
    <property type="molecule type" value="Genomic_DNA"/>
</dbReference>
<evidence type="ECO:0000256" key="3">
    <source>
        <dbReference type="ARBA" id="ARBA00010617"/>
    </source>
</evidence>
<dbReference type="GO" id="GO:0016705">
    <property type="term" value="F:oxidoreductase activity, acting on paired donors, with incorporation or reduction of molecular oxygen"/>
    <property type="evidence" value="ECO:0007669"/>
    <property type="project" value="InterPro"/>
</dbReference>
<reference evidence="10" key="1">
    <citation type="journal article" date="2023" name="Nat. Commun.">
        <title>Diploid and tetraploid genomes of Acorus and the evolution of monocots.</title>
        <authorList>
            <person name="Ma L."/>
            <person name="Liu K.W."/>
            <person name="Li Z."/>
            <person name="Hsiao Y.Y."/>
            <person name="Qi Y."/>
            <person name="Fu T."/>
            <person name="Tang G.D."/>
            <person name="Zhang D."/>
            <person name="Sun W.H."/>
            <person name="Liu D.K."/>
            <person name="Li Y."/>
            <person name="Chen G.Z."/>
            <person name="Liu X.D."/>
            <person name="Liao X.Y."/>
            <person name="Jiang Y.T."/>
            <person name="Yu X."/>
            <person name="Hao Y."/>
            <person name="Huang J."/>
            <person name="Zhao X.W."/>
            <person name="Ke S."/>
            <person name="Chen Y.Y."/>
            <person name="Wu W.L."/>
            <person name="Hsu J.L."/>
            <person name="Lin Y.F."/>
            <person name="Huang M.D."/>
            <person name="Li C.Y."/>
            <person name="Huang L."/>
            <person name="Wang Z.W."/>
            <person name="Zhao X."/>
            <person name="Zhong W.Y."/>
            <person name="Peng D.H."/>
            <person name="Ahmad S."/>
            <person name="Lan S."/>
            <person name="Zhang J.S."/>
            <person name="Tsai W.C."/>
            <person name="Van de Peer Y."/>
            <person name="Liu Z.J."/>
        </authorList>
    </citation>
    <scope>NUCLEOTIDE SEQUENCE</scope>
    <source>
        <strain evidence="10">SCP</strain>
    </source>
</reference>
<protein>
    <submittedName>
        <fullName evidence="10">Cytochrome P450 71A4</fullName>
    </submittedName>
</protein>
<gene>
    <name evidence="10" type="ORF">QJS04_geneDACA010948</name>
</gene>
<name>A0AAV9BJ22_ACOGR</name>
<organism evidence="10 11">
    <name type="scientific">Acorus gramineus</name>
    <name type="common">Dwarf sweet flag</name>
    <dbReference type="NCBI Taxonomy" id="55184"/>
    <lineage>
        <taxon>Eukaryota</taxon>
        <taxon>Viridiplantae</taxon>
        <taxon>Streptophyta</taxon>
        <taxon>Embryophyta</taxon>
        <taxon>Tracheophyta</taxon>
        <taxon>Spermatophyta</taxon>
        <taxon>Magnoliopsida</taxon>
        <taxon>Liliopsida</taxon>
        <taxon>Acoraceae</taxon>
        <taxon>Acorus</taxon>
    </lineage>
</organism>
<keyword evidence="5" id="KW-0479">Metal-binding</keyword>
<comment type="cofactor">
    <cofactor evidence="1">
        <name>heme</name>
        <dbReference type="ChEBI" id="CHEBI:30413"/>
    </cofactor>
</comment>
<dbReference type="InterPro" id="IPR001128">
    <property type="entry name" value="Cyt_P450"/>
</dbReference>
<accession>A0AAV9BJ22</accession>
<evidence type="ECO:0000313" key="10">
    <source>
        <dbReference type="EMBL" id="KAK1276407.1"/>
    </source>
</evidence>
<evidence type="ECO:0000256" key="5">
    <source>
        <dbReference type="ARBA" id="ARBA00022723"/>
    </source>
</evidence>
<dbReference type="Pfam" id="PF00067">
    <property type="entry name" value="p450"/>
    <property type="match status" value="1"/>
</dbReference>
<evidence type="ECO:0000256" key="6">
    <source>
        <dbReference type="ARBA" id="ARBA00023002"/>
    </source>
</evidence>
<sequence>MTCRMIFGRKFEAGSMLKAAVREVMATFGAVNFADFFPFLRWLDVQGLHHRMKEVSRSLDEFFERLIEERRLLSITQQEQDFLDILLATLAEGKADIPLDRASIKAILLVCDET</sequence>
<dbReference type="GO" id="GO:0004497">
    <property type="term" value="F:monooxygenase activity"/>
    <property type="evidence" value="ECO:0007669"/>
    <property type="project" value="UniProtKB-KW"/>
</dbReference>
<dbReference type="PANTHER" id="PTHR47943:SF2">
    <property type="entry name" value="CYTOCHROME P450"/>
    <property type="match status" value="1"/>
</dbReference>
<dbReference type="PANTHER" id="PTHR47943">
    <property type="entry name" value="CYTOCHROME P450 93A3-LIKE"/>
    <property type="match status" value="1"/>
</dbReference>
<dbReference type="GO" id="GO:0005506">
    <property type="term" value="F:iron ion binding"/>
    <property type="evidence" value="ECO:0007669"/>
    <property type="project" value="InterPro"/>
</dbReference>
<evidence type="ECO:0000256" key="7">
    <source>
        <dbReference type="ARBA" id="ARBA00023004"/>
    </source>
</evidence>
<dbReference type="Gene3D" id="1.10.630.10">
    <property type="entry name" value="Cytochrome P450"/>
    <property type="match status" value="1"/>
</dbReference>
<comment type="similarity">
    <text evidence="3">Belongs to the cytochrome P450 family.</text>
</comment>